<protein>
    <recommendedName>
        <fullName evidence="2">PiggyBac transposable element-derived protein domain-containing protein</fullName>
    </recommendedName>
</protein>
<comment type="caution">
    <text evidence="3">The sequence shown here is derived from an EMBL/GenBank/DDBJ whole genome shotgun (WGS) entry which is preliminary data.</text>
</comment>
<accession>A0A8K0CQF0</accession>
<reference evidence="3" key="1">
    <citation type="submission" date="2019-08" db="EMBL/GenBank/DDBJ databases">
        <title>The genome of the North American firefly Photinus pyralis.</title>
        <authorList>
            <consortium name="Photinus pyralis genome working group"/>
            <person name="Fallon T.R."/>
            <person name="Sander Lower S.E."/>
            <person name="Weng J.-K."/>
        </authorList>
    </citation>
    <scope>NUCLEOTIDE SEQUENCE</scope>
    <source>
        <strain evidence="3">TRF0915ILg1</strain>
        <tissue evidence="3">Whole body</tissue>
    </source>
</reference>
<dbReference type="EMBL" id="VTPC01025286">
    <property type="protein sequence ID" value="KAF2891695.1"/>
    <property type="molecule type" value="Genomic_DNA"/>
</dbReference>
<evidence type="ECO:0000259" key="2">
    <source>
        <dbReference type="Pfam" id="PF13843"/>
    </source>
</evidence>
<name>A0A8K0CQF0_IGNLU</name>
<feature type="compositionally biased region" description="Acidic residues" evidence="1">
    <location>
        <begin position="48"/>
        <end position="57"/>
    </location>
</feature>
<dbReference type="InterPro" id="IPR029526">
    <property type="entry name" value="PGBD"/>
</dbReference>
<proteinExistence type="predicted"/>
<sequence length="139" mass="16154">MDPYEKELQRLTAFYGSVPSNIETAEESDNFLIDSDKEEHSDHHSDTEQEGSEADEDILPKIMEEERIFANFGVMMVPVKNFWSCYVAKNMTAIREVYDVFDQNCKIYYSIGKNITLDEMLPAFRGKCTFRMYSGSQFI</sequence>
<dbReference type="Proteomes" id="UP000801492">
    <property type="component" value="Unassembled WGS sequence"/>
</dbReference>
<dbReference type="AlphaFoldDB" id="A0A8K0CQF0"/>
<feature type="compositionally biased region" description="Basic and acidic residues" evidence="1">
    <location>
        <begin position="34"/>
        <end position="47"/>
    </location>
</feature>
<evidence type="ECO:0000313" key="3">
    <source>
        <dbReference type="EMBL" id="KAF2891695.1"/>
    </source>
</evidence>
<evidence type="ECO:0000313" key="4">
    <source>
        <dbReference type="Proteomes" id="UP000801492"/>
    </source>
</evidence>
<gene>
    <name evidence="3" type="ORF">ILUMI_14478</name>
</gene>
<dbReference type="OrthoDB" id="6778318at2759"/>
<evidence type="ECO:0000256" key="1">
    <source>
        <dbReference type="SAM" id="MobiDB-lite"/>
    </source>
</evidence>
<organism evidence="3 4">
    <name type="scientific">Ignelater luminosus</name>
    <name type="common">Cucubano</name>
    <name type="synonym">Pyrophorus luminosus</name>
    <dbReference type="NCBI Taxonomy" id="2038154"/>
    <lineage>
        <taxon>Eukaryota</taxon>
        <taxon>Metazoa</taxon>
        <taxon>Ecdysozoa</taxon>
        <taxon>Arthropoda</taxon>
        <taxon>Hexapoda</taxon>
        <taxon>Insecta</taxon>
        <taxon>Pterygota</taxon>
        <taxon>Neoptera</taxon>
        <taxon>Endopterygota</taxon>
        <taxon>Coleoptera</taxon>
        <taxon>Polyphaga</taxon>
        <taxon>Elateriformia</taxon>
        <taxon>Elateroidea</taxon>
        <taxon>Elateridae</taxon>
        <taxon>Agrypninae</taxon>
        <taxon>Pyrophorini</taxon>
        <taxon>Ignelater</taxon>
    </lineage>
</organism>
<keyword evidence="4" id="KW-1185">Reference proteome</keyword>
<feature type="region of interest" description="Disordered" evidence="1">
    <location>
        <begin position="26"/>
        <end position="57"/>
    </location>
</feature>
<feature type="domain" description="PiggyBac transposable element-derived protein" evidence="2">
    <location>
        <begin position="89"/>
        <end position="136"/>
    </location>
</feature>
<dbReference type="Pfam" id="PF13843">
    <property type="entry name" value="DDE_Tnp_1_7"/>
    <property type="match status" value="1"/>
</dbReference>